<protein>
    <submittedName>
        <fullName evidence="5">Acyltransferase family protein</fullName>
        <ecNumber evidence="5">2.3.1.-</ecNumber>
    </submittedName>
</protein>
<keyword evidence="2" id="KW-0812">Transmembrane</keyword>
<dbReference type="EC" id="2.3.1.-" evidence="5"/>
<dbReference type="PANTHER" id="PTHR23028:SF53">
    <property type="entry name" value="ACYL_TRANSF_3 DOMAIN-CONTAINING PROTEIN"/>
    <property type="match status" value="1"/>
</dbReference>
<feature type="transmembrane region" description="Helical" evidence="2">
    <location>
        <begin position="182"/>
        <end position="203"/>
    </location>
</feature>
<sequence length="702" mass="76145">MTGATRPGQGQGQHRRDIQGLRAVAVGLVVLDHAGWLPGGFLGVDVFLVLSGFLITGLLLAELERSGTISLRDFYARRARRILPAATLVALATLLGSVLVLGDVRTAEVSRDAVLVALFAINWDLAAQGADYFAQGADQSPFQHYWSLAVEEQFYLGWPLLVLGAALLATRLRRRGVRRPPAVGLLVTAVVVVSLAWSVHLTASTPEAAYFTTTTRVWELAAGAGLALLVPRLAGLPAVVRTAAGWAGLAGLGLSLWVIDDTSAFPGAVALLPVGATCLLLAAGTPGPGTGPGPGRFAVGRLLGVAPLQWLGDRSYSLYLWHWPVLVLAEARLGRDLTLLELVGAIGIAVLATMLTHTLIEVPFHAGRLRPARLVALAWWPASVAVLVTSVVVVGVNEPDLEQEAEYFTRVDRAERASGKDFPTSTRQPRRDLREAVAQADDPVADELEPPLSELRSDTFHRTVDNRCYARSSDQTSHDVCTVGQRDGKDLDDVVVIGDSHAGMFLPAFDQIGRARGWRVHHLVKTGCTLADSPSLSREDCTEWRDWAFDRVDALEPAVVVMSTMAQDDFGEQWVAGMRRSAERLQGSGADVVVLGETPWLERDEDLVACLDTEGATPADCEMELDPEVTRILDAQEELSDDLGLGFVDPLPWLCRDERCPTVVDGQVVYYFRGHLTVTFVHRLARALHRKLRTELDRLARS</sequence>
<dbReference type="RefSeq" id="WP_302705174.1">
    <property type="nucleotide sequence ID" value="NZ_JAULSC010000001.1"/>
</dbReference>
<feature type="transmembrane region" description="Helical" evidence="2">
    <location>
        <begin position="238"/>
        <end position="259"/>
    </location>
</feature>
<dbReference type="Pfam" id="PF19040">
    <property type="entry name" value="SGNH"/>
    <property type="match status" value="1"/>
</dbReference>
<dbReference type="GO" id="GO:0016746">
    <property type="term" value="F:acyltransferase activity"/>
    <property type="evidence" value="ECO:0007669"/>
    <property type="project" value="UniProtKB-KW"/>
</dbReference>
<proteinExistence type="predicted"/>
<dbReference type="Proteomes" id="UP001168363">
    <property type="component" value="Unassembled WGS sequence"/>
</dbReference>
<feature type="region of interest" description="Disordered" evidence="1">
    <location>
        <begin position="418"/>
        <end position="443"/>
    </location>
</feature>
<organism evidence="5 6">
    <name type="scientific">Nocardioides cremeus</name>
    <dbReference type="NCBI Taxonomy" id="3058044"/>
    <lineage>
        <taxon>Bacteria</taxon>
        <taxon>Bacillati</taxon>
        <taxon>Actinomycetota</taxon>
        <taxon>Actinomycetes</taxon>
        <taxon>Propionibacteriales</taxon>
        <taxon>Nocardioidaceae</taxon>
        <taxon>Nocardioides</taxon>
    </lineage>
</organism>
<dbReference type="InterPro" id="IPR050879">
    <property type="entry name" value="Acyltransferase_3"/>
</dbReference>
<evidence type="ECO:0000256" key="2">
    <source>
        <dbReference type="SAM" id="Phobius"/>
    </source>
</evidence>
<feature type="transmembrane region" description="Helical" evidence="2">
    <location>
        <begin position="41"/>
        <end position="61"/>
    </location>
</feature>
<name>A0ABT8TJR7_9ACTN</name>
<keyword evidence="2" id="KW-0472">Membrane</keyword>
<reference evidence="5" key="1">
    <citation type="submission" date="2023-06" db="EMBL/GenBank/DDBJ databases">
        <title>Genome sequence of Nocardioides sp. SOB44.</title>
        <authorList>
            <person name="Zhang G."/>
        </authorList>
    </citation>
    <scope>NUCLEOTIDE SEQUENCE</scope>
    <source>
        <strain evidence="5">SOB44</strain>
    </source>
</reference>
<keyword evidence="6" id="KW-1185">Reference proteome</keyword>
<evidence type="ECO:0000313" key="6">
    <source>
        <dbReference type="Proteomes" id="UP001168363"/>
    </source>
</evidence>
<keyword evidence="5" id="KW-0808">Transferase</keyword>
<comment type="caution">
    <text evidence="5">The sequence shown here is derived from an EMBL/GenBank/DDBJ whole genome shotgun (WGS) entry which is preliminary data.</text>
</comment>
<evidence type="ECO:0000313" key="5">
    <source>
        <dbReference type="EMBL" id="MDO3394210.1"/>
    </source>
</evidence>
<feature type="transmembrane region" description="Helical" evidence="2">
    <location>
        <begin position="153"/>
        <end position="170"/>
    </location>
</feature>
<gene>
    <name evidence="5" type="ORF">QWJ41_00600</name>
</gene>
<evidence type="ECO:0000259" key="3">
    <source>
        <dbReference type="Pfam" id="PF01757"/>
    </source>
</evidence>
<feature type="domain" description="SGNH" evidence="4">
    <location>
        <begin position="467"/>
        <end position="689"/>
    </location>
</feature>
<dbReference type="EMBL" id="JAULSC010000001">
    <property type="protein sequence ID" value="MDO3394210.1"/>
    <property type="molecule type" value="Genomic_DNA"/>
</dbReference>
<keyword evidence="5" id="KW-0012">Acyltransferase</keyword>
<feature type="domain" description="Acyltransferase 3" evidence="3">
    <location>
        <begin position="17"/>
        <end position="356"/>
    </location>
</feature>
<dbReference type="PANTHER" id="PTHR23028">
    <property type="entry name" value="ACETYLTRANSFERASE"/>
    <property type="match status" value="1"/>
</dbReference>
<evidence type="ECO:0000256" key="1">
    <source>
        <dbReference type="SAM" id="MobiDB-lite"/>
    </source>
</evidence>
<dbReference type="SUPFAM" id="SSF52266">
    <property type="entry name" value="SGNH hydrolase"/>
    <property type="match status" value="1"/>
</dbReference>
<feature type="transmembrane region" description="Helical" evidence="2">
    <location>
        <begin position="374"/>
        <end position="396"/>
    </location>
</feature>
<keyword evidence="2" id="KW-1133">Transmembrane helix</keyword>
<dbReference type="Pfam" id="PF01757">
    <property type="entry name" value="Acyl_transf_3"/>
    <property type="match status" value="1"/>
</dbReference>
<feature type="transmembrane region" description="Helical" evidence="2">
    <location>
        <begin position="342"/>
        <end position="362"/>
    </location>
</feature>
<dbReference type="InterPro" id="IPR043968">
    <property type="entry name" value="SGNH"/>
</dbReference>
<evidence type="ECO:0000259" key="4">
    <source>
        <dbReference type="Pfam" id="PF19040"/>
    </source>
</evidence>
<dbReference type="InterPro" id="IPR002656">
    <property type="entry name" value="Acyl_transf_3_dom"/>
</dbReference>
<feature type="transmembrane region" description="Helical" evidence="2">
    <location>
        <begin position="82"/>
        <end position="102"/>
    </location>
</feature>
<feature type="transmembrane region" description="Helical" evidence="2">
    <location>
        <begin position="265"/>
        <end position="283"/>
    </location>
</feature>
<accession>A0ABT8TJR7</accession>